<dbReference type="EMBL" id="VMNX01000010">
    <property type="protein sequence ID" value="MPY48158.1"/>
    <property type="molecule type" value="Genomic_DNA"/>
</dbReference>
<dbReference type="RefSeq" id="WP_322619869.1">
    <property type="nucleotide sequence ID" value="NZ_VMNX01000010.1"/>
</dbReference>
<evidence type="ECO:0000313" key="3">
    <source>
        <dbReference type="Proteomes" id="UP000373149"/>
    </source>
</evidence>
<accession>A0A5N8WNQ9</accession>
<evidence type="ECO:0000256" key="1">
    <source>
        <dbReference type="RuleBase" id="RU003707"/>
    </source>
</evidence>
<keyword evidence="3" id="KW-1185">Reference proteome</keyword>
<reference evidence="2 3" key="1">
    <citation type="submission" date="2019-09" db="EMBL/GenBank/DDBJ databases">
        <authorList>
            <person name="Duangmal K."/>
            <person name="Teo W.F.A."/>
            <person name="Lipun K."/>
        </authorList>
    </citation>
    <scope>NUCLEOTIDE SEQUENCE [LARGE SCALE GENOMIC DNA]</scope>
    <source>
        <strain evidence="2 3">K1PN6</strain>
    </source>
</reference>
<dbReference type="SUPFAM" id="SSF52096">
    <property type="entry name" value="ClpP/crotonase"/>
    <property type="match status" value="1"/>
</dbReference>
<dbReference type="Gene3D" id="3.90.226.10">
    <property type="entry name" value="2-enoyl-CoA Hydratase, Chain A, domain 1"/>
    <property type="match status" value="1"/>
</dbReference>
<dbReference type="PANTHER" id="PTHR43459">
    <property type="entry name" value="ENOYL-COA HYDRATASE"/>
    <property type="match status" value="1"/>
</dbReference>
<dbReference type="GO" id="GO:0016853">
    <property type="term" value="F:isomerase activity"/>
    <property type="evidence" value="ECO:0007669"/>
    <property type="project" value="UniProtKB-KW"/>
</dbReference>
<organism evidence="2 3">
    <name type="scientific">Streptomyces acidicola</name>
    <dbReference type="NCBI Taxonomy" id="2596892"/>
    <lineage>
        <taxon>Bacteria</taxon>
        <taxon>Bacillati</taxon>
        <taxon>Actinomycetota</taxon>
        <taxon>Actinomycetes</taxon>
        <taxon>Kitasatosporales</taxon>
        <taxon>Streptomycetaceae</taxon>
        <taxon>Streptomyces</taxon>
    </lineage>
</organism>
<evidence type="ECO:0000313" key="2">
    <source>
        <dbReference type="EMBL" id="MPY48158.1"/>
    </source>
</evidence>
<dbReference type="PROSITE" id="PS00166">
    <property type="entry name" value="ENOYL_COA_HYDRATASE"/>
    <property type="match status" value="1"/>
</dbReference>
<dbReference type="Proteomes" id="UP000373149">
    <property type="component" value="Unassembled WGS sequence"/>
</dbReference>
<dbReference type="InterPro" id="IPR029045">
    <property type="entry name" value="ClpP/crotonase-like_dom_sf"/>
</dbReference>
<comment type="caution">
    <text evidence="2">The sequence shown here is derived from an EMBL/GenBank/DDBJ whole genome shotgun (WGS) entry which is preliminary data.</text>
</comment>
<gene>
    <name evidence="2" type="ORF">FPZ41_06000</name>
</gene>
<dbReference type="AlphaFoldDB" id="A0A5N8WNQ9"/>
<dbReference type="InterPro" id="IPR001753">
    <property type="entry name" value="Enoyl-CoA_hydra/iso"/>
</dbReference>
<keyword evidence="2" id="KW-0413">Isomerase</keyword>
<dbReference type="PANTHER" id="PTHR43459:SF1">
    <property type="entry name" value="EG:BACN32G11.4 PROTEIN"/>
    <property type="match status" value="1"/>
</dbReference>
<name>A0A5N8WNQ9_9ACTN</name>
<sequence>MTYEAVRYEQDGAVARITLARPSVSNAIDFTTAMEFAGAVRRAASDEIRAVLISGEGKRFCSGGDLNSMAEADDPATYVHALATELDRALRDLSALPKPVISAVHGSVAGAGLGLVLSSDIVVAARSTQFLWAYAGVGLTPDCGVSYLLPRAVGQQRALDLALTGRVLSSDEASQWGLVAEVTDDGEHWERGSALAAHLARAPSYALAGAKRLIGSAWEVSREESSENEADTIAEAVTTDDAVALIAAFTSASRRG</sequence>
<protein>
    <submittedName>
        <fullName evidence="2">Enoyl-CoA hydratase/isomerase family protein</fullName>
    </submittedName>
</protein>
<proteinExistence type="inferred from homology"/>
<dbReference type="Pfam" id="PF00378">
    <property type="entry name" value="ECH_1"/>
    <property type="match status" value="1"/>
</dbReference>
<dbReference type="InterPro" id="IPR018376">
    <property type="entry name" value="Enoyl-CoA_hyd/isom_CS"/>
</dbReference>
<comment type="similarity">
    <text evidence="1">Belongs to the enoyl-CoA hydratase/isomerase family.</text>
</comment>
<dbReference type="CDD" id="cd06558">
    <property type="entry name" value="crotonase-like"/>
    <property type="match status" value="1"/>
</dbReference>